<keyword evidence="2" id="KW-1185">Reference proteome</keyword>
<dbReference type="Proteomes" id="UP000596742">
    <property type="component" value="Unassembled WGS sequence"/>
</dbReference>
<name>A0A8B6HIZ3_MYTGA</name>
<protein>
    <submittedName>
        <fullName evidence="1">Uncharacterized protein</fullName>
    </submittedName>
</protein>
<evidence type="ECO:0000313" key="2">
    <source>
        <dbReference type="Proteomes" id="UP000596742"/>
    </source>
</evidence>
<evidence type="ECO:0000313" key="1">
    <source>
        <dbReference type="EMBL" id="VDI79473.1"/>
    </source>
</evidence>
<dbReference type="EMBL" id="UYJE01010076">
    <property type="protein sequence ID" value="VDI79473.1"/>
    <property type="molecule type" value="Genomic_DNA"/>
</dbReference>
<organism evidence="1 2">
    <name type="scientific">Mytilus galloprovincialis</name>
    <name type="common">Mediterranean mussel</name>
    <dbReference type="NCBI Taxonomy" id="29158"/>
    <lineage>
        <taxon>Eukaryota</taxon>
        <taxon>Metazoa</taxon>
        <taxon>Spiralia</taxon>
        <taxon>Lophotrochozoa</taxon>
        <taxon>Mollusca</taxon>
        <taxon>Bivalvia</taxon>
        <taxon>Autobranchia</taxon>
        <taxon>Pteriomorphia</taxon>
        <taxon>Mytilida</taxon>
        <taxon>Mytiloidea</taxon>
        <taxon>Mytilidae</taxon>
        <taxon>Mytilinae</taxon>
        <taxon>Mytilus</taxon>
    </lineage>
</organism>
<accession>A0A8B6HIZ3</accession>
<dbReference type="OrthoDB" id="6214255at2759"/>
<comment type="caution">
    <text evidence="1">The sequence shown here is derived from an EMBL/GenBank/DDBJ whole genome shotgun (WGS) entry which is preliminary data.</text>
</comment>
<reference evidence="1" key="1">
    <citation type="submission" date="2018-11" db="EMBL/GenBank/DDBJ databases">
        <authorList>
            <person name="Alioto T."/>
            <person name="Alioto T."/>
        </authorList>
    </citation>
    <scope>NUCLEOTIDE SEQUENCE</scope>
</reference>
<gene>
    <name evidence="1" type="ORF">MGAL_10B011587</name>
</gene>
<feature type="non-terminal residue" evidence="1">
    <location>
        <position position="148"/>
    </location>
</feature>
<proteinExistence type="predicted"/>
<sequence length="148" mass="17063">MAEILITRMSHPQLKGRLNFILVDSLTENNNGQNLIANCNHERREKGNRPEFQSQLWAGNQEDVVTTMERFTTYSLSSMMVDLWQGVVQFNVTMDNCIQDDNDPTNTTVDDDDLSLVNVKATFKYLNEGTFHMVLFKHNKPTNFNNCQ</sequence>
<dbReference type="AlphaFoldDB" id="A0A8B6HIZ3"/>